<dbReference type="Ensembl" id="ENSORLT00020016250.1">
    <property type="protein sequence ID" value="ENSORLP00020009776.1"/>
    <property type="gene ID" value="ENSORLG00020010665.1"/>
</dbReference>
<reference evidence="5 6" key="2">
    <citation type="submission" date="2017-04" db="EMBL/GenBank/DDBJ databases">
        <title>CpG methylation of centromeres and impact of large insertions on vertebrate speciation.</title>
        <authorList>
            <person name="Ichikawa K."/>
            <person name="Yoshimura J."/>
            <person name="Morishita S."/>
        </authorList>
    </citation>
    <scope>NUCLEOTIDE SEQUENCE</scope>
    <source>
        <strain evidence="5 6">HNI</strain>
    </source>
</reference>
<feature type="repeat" description="ANK" evidence="3">
    <location>
        <begin position="25"/>
        <end position="57"/>
    </location>
</feature>
<dbReference type="PANTHER" id="PTHR24198:SF176">
    <property type="entry name" value="ANKYRIN REPEAT AND SOCS BOX CONTAINING 14"/>
    <property type="match status" value="1"/>
</dbReference>
<feature type="chain" id="PRO_5018128237" evidence="4">
    <location>
        <begin position="20"/>
        <end position="213"/>
    </location>
</feature>
<dbReference type="PANTHER" id="PTHR24198">
    <property type="entry name" value="ANKYRIN REPEAT AND PROTEIN KINASE DOMAIN-CONTAINING PROTEIN"/>
    <property type="match status" value="1"/>
</dbReference>
<reference evidence="5" key="4">
    <citation type="submission" date="2025-09" db="UniProtKB">
        <authorList>
            <consortium name="Ensembl"/>
        </authorList>
    </citation>
    <scope>IDENTIFICATION</scope>
    <source>
        <strain evidence="5">HNI</strain>
    </source>
</reference>
<sequence>MLLYHLLKALRMLIPVTSMADVSDSGISPLHSAAAGGHADCIKALLDAGYDPNYMLHPQIRCSYDDERKSALFFAVSNNDMESVKLLLEAGAMPNQDPVKCLQVALRLGNYDLIKMLLSYGANVNYFCRVNATHFPSALLYAIKDEVMLRMLCNYGYDVERCFDCPYGDASHIPEDYEGWSSPVIKDTMVTKSNQRHLVLCGINTRNAFSFSQ</sequence>
<name>A0A3P9KN22_ORYLA</name>
<feature type="repeat" description="ANK" evidence="3">
    <location>
        <begin position="102"/>
        <end position="129"/>
    </location>
</feature>
<accession>A0A3P9KN22</accession>
<organism evidence="5 6">
    <name type="scientific">Oryzias latipes</name>
    <name type="common">Japanese rice fish</name>
    <name type="synonym">Japanese killifish</name>
    <dbReference type="NCBI Taxonomy" id="8090"/>
    <lineage>
        <taxon>Eukaryota</taxon>
        <taxon>Metazoa</taxon>
        <taxon>Chordata</taxon>
        <taxon>Craniata</taxon>
        <taxon>Vertebrata</taxon>
        <taxon>Euteleostomi</taxon>
        <taxon>Actinopterygii</taxon>
        <taxon>Neopterygii</taxon>
        <taxon>Teleostei</taxon>
        <taxon>Neoteleostei</taxon>
        <taxon>Acanthomorphata</taxon>
        <taxon>Ovalentaria</taxon>
        <taxon>Atherinomorphae</taxon>
        <taxon>Beloniformes</taxon>
        <taxon>Adrianichthyidae</taxon>
        <taxon>Oryziinae</taxon>
        <taxon>Oryzias</taxon>
    </lineage>
</organism>
<dbReference type="InterPro" id="IPR002110">
    <property type="entry name" value="Ankyrin_rpt"/>
</dbReference>
<dbReference type="PRINTS" id="PR01415">
    <property type="entry name" value="ANKYRIN"/>
</dbReference>
<dbReference type="SMART" id="SM00248">
    <property type="entry name" value="ANK"/>
    <property type="match status" value="4"/>
</dbReference>
<dbReference type="Pfam" id="PF00023">
    <property type="entry name" value="Ank"/>
    <property type="match status" value="1"/>
</dbReference>
<reference key="1">
    <citation type="journal article" date="2007" name="Nature">
        <title>The medaka draft genome and insights into vertebrate genome evolution.</title>
        <authorList>
            <person name="Kasahara M."/>
            <person name="Naruse K."/>
            <person name="Sasaki S."/>
            <person name="Nakatani Y."/>
            <person name="Qu W."/>
            <person name="Ahsan B."/>
            <person name="Yamada T."/>
            <person name="Nagayasu Y."/>
            <person name="Doi K."/>
            <person name="Kasai Y."/>
            <person name="Jindo T."/>
            <person name="Kobayashi D."/>
            <person name="Shimada A."/>
            <person name="Toyoda A."/>
            <person name="Kuroki Y."/>
            <person name="Fujiyama A."/>
            <person name="Sasaki T."/>
            <person name="Shimizu A."/>
            <person name="Asakawa S."/>
            <person name="Shimizu N."/>
            <person name="Hashimoto S."/>
            <person name="Yang J."/>
            <person name="Lee Y."/>
            <person name="Matsushima K."/>
            <person name="Sugano S."/>
            <person name="Sakaizumi M."/>
            <person name="Narita T."/>
            <person name="Ohishi K."/>
            <person name="Haga S."/>
            <person name="Ohta F."/>
            <person name="Nomoto H."/>
            <person name="Nogata K."/>
            <person name="Morishita T."/>
            <person name="Endo T."/>
            <person name="Shin-I T."/>
            <person name="Takeda H."/>
            <person name="Morishita S."/>
            <person name="Kohara Y."/>
        </authorList>
    </citation>
    <scope>NUCLEOTIDE SEQUENCE [LARGE SCALE GENOMIC DNA]</scope>
    <source>
        <strain>Hd-rR</strain>
    </source>
</reference>
<dbReference type="Gene3D" id="1.25.40.20">
    <property type="entry name" value="Ankyrin repeat-containing domain"/>
    <property type="match status" value="1"/>
</dbReference>
<dbReference type="SUPFAM" id="SSF48403">
    <property type="entry name" value="Ankyrin repeat"/>
    <property type="match status" value="1"/>
</dbReference>
<evidence type="ECO:0000256" key="2">
    <source>
        <dbReference type="ARBA" id="ARBA00023043"/>
    </source>
</evidence>
<feature type="signal peptide" evidence="4">
    <location>
        <begin position="1"/>
        <end position="19"/>
    </location>
</feature>
<dbReference type="PROSITE" id="PS50088">
    <property type="entry name" value="ANK_REPEAT"/>
    <property type="match status" value="3"/>
</dbReference>
<keyword evidence="4" id="KW-0732">Signal</keyword>
<keyword evidence="2 3" id="KW-0040">ANK repeat</keyword>
<dbReference type="PROSITE" id="PS50297">
    <property type="entry name" value="ANK_REP_REGION"/>
    <property type="match status" value="3"/>
</dbReference>
<evidence type="ECO:0000256" key="1">
    <source>
        <dbReference type="ARBA" id="ARBA00022737"/>
    </source>
</evidence>
<evidence type="ECO:0000256" key="4">
    <source>
        <dbReference type="SAM" id="SignalP"/>
    </source>
</evidence>
<evidence type="ECO:0000256" key="3">
    <source>
        <dbReference type="PROSITE-ProRule" id="PRU00023"/>
    </source>
</evidence>
<reference evidence="5" key="3">
    <citation type="submission" date="2025-08" db="UniProtKB">
        <authorList>
            <consortium name="Ensembl"/>
        </authorList>
    </citation>
    <scope>IDENTIFICATION</scope>
    <source>
        <strain evidence="5">HNI</strain>
    </source>
</reference>
<dbReference type="AlphaFoldDB" id="A0A3P9KN22"/>
<feature type="repeat" description="ANK" evidence="3">
    <location>
        <begin position="67"/>
        <end position="99"/>
    </location>
</feature>
<dbReference type="Pfam" id="PF12796">
    <property type="entry name" value="Ank_2"/>
    <property type="match status" value="1"/>
</dbReference>
<evidence type="ECO:0000313" key="6">
    <source>
        <dbReference type="Proteomes" id="UP000265180"/>
    </source>
</evidence>
<dbReference type="InterPro" id="IPR036770">
    <property type="entry name" value="Ankyrin_rpt-contain_sf"/>
</dbReference>
<proteinExistence type="predicted"/>
<evidence type="ECO:0000313" key="5">
    <source>
        <dbReference type="Ensembl" id="ENSORLP00020009776.1"/>
    </source>
</evidence>
<protein>
    <submittedName>
        <fullName evidence="5">Ankyrin repeat and SOCS box containing 14a</fullName>
    </submittedName>
</protein>
<dbReference type="Proteomes" id="UP000265180">
    <property type="component" value="Chromosome 5"/>
</dbReference>
<keyword evidence="1" id="KW-0677">Repeat</keyword>